<dbReference type="SMART" id="SM00926">
    <property type="entry name" value="Molybdop_Fe4S4"/>
    <property type="match status" value="1"/>
</dbReference>
<sequence length="673" mass="77226">MKKLSHGCTLDCFDCCKFNIYVDKNEIVKIQGDKEHPYTKGFICKKGLAHLDRLKHRERIYSPMIKINGEWKEISFDEALNIMAEKLKYYKNKYSSKSILYYEQYGNGALLKSMGDLFFNFYGGVSKSKGGPCWSAGIKAQTYNFGDVKSHSLDDMINSKTIFVWGKNPAFTTIHTMQSIKKAKSNGSKIVVIDPIYTKTAEMADKYVRIKPNGDGALALAMGKIIIDKNLYDRNYIKSYVNGFEDYKNYVESLNLEDLIEICGVSKDDIEELVMLYTNKYSTILLGYGMQKYKNGGNTISLVDILGAITGQIGFAGGGINYANKVYPNVIDSDPYNSEKSCENRFFYVSHMADFINDSLLGRDFYDDDKVYLKDASLDKESKKYNTPIKMSVITKSNLLNQLANLNNLNDAFSKVEFKVCFDMFMTDTAKECDLFIPTTSTLESEDLIYSSMTSPYIIYNEKAVEPKNELMDEYEFFKELAKRVKLDNYPYVDKQEYLSKVIEPLKKFNDEVDIEYLKNNYFTIHKPVAWEDKKFKTASGKFEIFFNESLYLENNNKKDNKLSFKLLTCHSRDTLSSQHMMDEDGISVAYINEEMARKLSFNEEKIVTLRNHNGEIRVNLKIDNSVADFIVLMYVGWWTKHGNPNYLTDSGVSDIGGQVTYNETEVEIDFAV</sequence>
<proteinExistence type="inferred from homology"/>
<comment type="similarity">
    <text evidence="1">Belongs to the prokaryotic molybdopterin-containing oxidoreductase family.</text>
</comment>
<dbReference type="InterPro" id="IPR050612">
    <property type="entry name" value="Prok_Mopterin_Oxidored"/>
</dbReference>
<dbReference type="PANTHER" id="PTHR43742:SF6">
    <property type="entry name" value="OXIDOREDUCTASE YYAE-RELATED"/>
    <property type="match status" value="1"/>
</dbReference>
<dbReference type="InterPro" id="IPR006963">
    <property type="entry name" value="Mopterin_OxRdtase_4Fe-4S_dom"/>
</dbReference>
<keyword evidence="2" id="KW-0479">Metal-binding</keyword>
<dbReference type="InterPro" id="IPR009010">
    <property type="entry name" value="Asp_de-COase-like_dom_sf"/>
</dbReference>
<keyword evidence="7" id="KW-1185">Reference proteome</keyword>
<dbReference type="CDD" id="cd02766">
    <property type="entry name" value="MopB_3"/>
    <property type="match status" value="1"/>
</dbReference>
<dbReference type="Pfam" id="PF00384">
    <property type="entry name" value="Molybdopterin"/>
    <property type="match status" value="1"/>
</dbReference>
<dbReference type="Pfam" id="PF04879">
    <property type="entry name" value="Molybdop_Fe4S4"/>
    <property type="match status" value="1"/>
</dbReference>
<evidence type="ECO:0000256" key="4">
    <source>
        <dbReference type="ARBA" id="ARBA00023014"/>
    </source>
</evidence>
<comment type="caution">
    <text evidence="6">The sequence shown here is derived from an EMBL/GenBank/DDBJ whole genome shotgun (WGS) entry which is preliminary data.</text>
</comment>
<dbReference type="Gene3D" id="2.20.25.90">
    <property type="entry name" value="ADC-like domains"/>
    <property type="match status" value="1"/>
</dbReference>
<evidence type="ECO:0000313" key="6">
    <source>
        <dbReference type="EMBL" id="MDC4238873.1"/>
    </source>
</evidence>
<dbReference type="RefSeq" id="WP_008679933.1">
    <property type="nucleotide sequence ID" value="NZ_CABKOG010000003.1"/>
</dbReference>
<name>A0A9X3XH06_9CLOT</name>
<dbReference type="Gene3D" id="3.40.228.10">
    <property type="entry name" value="Dimethylsulfoxide Reductase, domain 2"/>
    <property type="match status" value="1"/>
</dbReference>
<evidence type="ECO:0000256" key="1">
    <source>
        <dbReference type="ARBA" id="ARBA00010312"/>
    </source>
</evidence>
<dbReference type="PANTHER" id="PTHR43742">
    <property type="entry name" value="TRIMETHYLAMINE-N-OXIDE REDUCTASE"/>
    <property type="match status" value="1"/>
</dbReference>
<evidence type="ECO:0000256" key="3">
    <source>
        <dbReference type="ARBA" id="ARBA00023004"/>
    </source>
</evidence>
<dbReference type="GO" id="GO:0046872">
    <property type="term" value="F:metal ion binding"/>
    <property type="evidence" value="ECO:0007669"/>
    <property type="project" value="UniProtKB-KW"/>
</dbReference>
<protein>
    <submittedName>
        <fullName evidence="6">Molybdopterin-dependent oxidoreductase</fullName>
    </submittedName>
</protein>
<organism evidence="6 7">
    <name type="scientific">Clostridium tertium</name>
    <dbReference type="NCBI Taxonomy" id="1559"/>
    <lineage>
        <taxon>Bacteria</taxon>
        <taxon>Bacillati</taxon>
        <taxon>Bacillota</taxon>
        <taxon>Clostridia</taxon>
        <taxon>Eubacteriales</taxon>
        <taxon>Clostridiaceae</taxon>
        <taxon>Clostridium</taxon>
    </lineage>
</organism>
<evidence type="ECO:0000259" key="5">
    <source>
        <dbReference type="PROSITE" id="PS51669"/>
    </source>
</evidence>
<keyword evidence="4" id="KW-0411">Iron-sulfur</keyword>
<dbReference type="PROSITE" id="PS51669">
    <property type="entry name" value="4FE4S_MOW_BIS_MGD"/>
    <property type="match status" value="1"/>
</dbReference>
<accession>A0A9X3XH06</accession>
<dbReference type="Proteomes" id="UP001141183">
    <property type="component" value="Unassembled WGS sequence"/>
</dbReference>
<dbReference type="GO" id="GO:0051536">
    <property type="term" value="F:iron-sulfur cluster binding"/>
    <property type="evidence" value="ECO:0007669"/>
    <property type="project" value="UniProtKB-KW"/>
</dbReference>
<dbReference type="Gene3D" id="3.40.50.740">
    <property type="match status" value="1"/>
</dbReference>
<gene>
    <name evidence="6" type="ORF">NE398_01655</name>
</gene>
<dbReference type="Gene3D" id="2.40.40.20">
    <property type="match status" value="1"/>
</dbReference>
<dbReference type="Pfam" id="PF01568">
    <property type="entry name" value="Molydop_binding"/>
    <property type="match status" value="1"/>
</dbReference>
<evidence type="ECO:0000313" key="7">
    <source>
        <dbReference type="Proteomes" id="UP001141183"/>
    </source>
</evidence>
<dbReference type="SUPFAM" id="SSF50692">
    <property type="entry name" value="ADC-like"/>
    <property type="match status" value="1"/>
</dbReference>
<dbReference type="GO" id="GO:0016491">
    <property type="term" value="F:oxidoreductase activity"/>
    <property type="evidence" value="ECO:0007669"/>
    <property type="project" value="InterPro"/>
</dbReference>
<dbReference type="InterPro" id="IPR006656">
    <property type="entry name" value="Mopterin_OxRdtase"/>
</dbReference>
<dbReference type="SUPFAM" id="SSF53706">
    <property type="entry name" value="Formate dehydrogenase/DMSO reductase, domains 1-3"/>
    <property type="match status" value="1"/>
</dbReference>
<dbReference type="CDD" id="cd02775">
    <property type="entry name" value="MopB_CT"/>
    <property type="match status" value="1"/>
</dbReference>
<dbReference type="Gene3D" id="3.30.2070.10">
    <property type="entry name" value="Formate dehydrogenase/DMSO reductase"/>
    <property type="match status" value="1"/>
</dbReference>
<reference evidence="6" key="1">
    <citation type="submission" date="2022-05" db="EMBL/GenBank/DDBJ databases">
        <title>Draft genome sequence of Clostridium tertium strain CP3 isolated from Peru.</title>
        <authorList>
            <person name="Hurtado R."/>
            <person name="Lima L."/>
            <person name="Sousa T."/>
            <person name="Jaiswal A.K."/>
            <person name="Tiwari S."/>
            <person name="Maturrano L."/>
            <person name="Brenig B."/>
            <person name="Azevedo V."/>
        </authorList>
    </citation>
    <scope>NUCLEOTIDE SEQUENCE</scope>
    <source>
        <strain evidence="6">CP3</strain>
    </source>
</reference>
<evidence type="ECO:0000256" key="2">
    <source>
        <dbReference type="ARBA" id="ARBA00022723"/>
    </source>
</evidence>
<dbReference type="EMBL" id="JAMRYU010000001">
    <property type="protein sequence ID" value="MDC4238873.1"/>
    <property type="molecule type" value="Genomic_DNA"/>
</dbReference>
<dbReference type="InterPro" id="IPR006657">
    <property type="entry name" value="MoPterin_dinucl-bd_dom"/>
</dbReference>
<keyword evidence="3" id="KW-0408">Iron</keyword>
<feature type="domain" description="4Fe-4S Mo/W bis-MGD-type" evidence="5">
    <location>
        <begin position="1"/>
        <end position="58"/>
    </location>
</feature>
<dbReference type="AlphaFoldDB" id="A0A9X3XH06"/>
<dbReference type="GO" id="GO:0043546">
    <property type="term" value="F:molybdopterin cofactor binding"/>
    <property type="evidence" value="ECO:0007669"/>
    <property type="project" value="InterPro"/>
</dbReference>